<protein>
    <recommendedName>
        <fullName evidence="5">AAA domain-containing protein</fullName>
    </recommendedName>
</protein>
<dbReference type="Pfam" id="PF13614">
    <property type="entry name" value="AAA_31"/>
    <property type="match status" value="1"/>
</dbReference>
<dbReference type="PANTHER" id="PTHR13696">
    <property type="entry name" value="P-LOOP CONTAINING NUCLEOSIDE TRIPHOSPHATE HYDROLASE"/>
    <property type="match status" value="1"/>
</dbReference>
<dbReference type="InterPro" id="IPR032640">
    <property type="entry name" value="AMPK1_CBM"/>
</dbReference>
<dbReference type="InterPro" id="IPR027417">
    <property type="entry name" value="P-loop_NTPase"/>
</dbReference>
<dbReference type="InterPro" id="IPR013783">
    <property type="entry name" value="Ig-like_fold"/>
</dbReference>
<evidence type="ECO:0000259" key="1">
    <source>
        <dbReference type="Pfam" id="PF13614"/>
    </source>
</evidence>
<dbReference type="Gene3D" id="3.40.50.300">
    <property type="entry name" value="P-loop containing nucleotide triphosphate hydrolases"/>
    <property type="match status" value="1"/>
</dbReference>
<proteinExistence type="predicted"/>
<dbReference type="InterPro" id="IPR050678">
    <property type="entry name" value="DNA_Partitioning_ATPase"/>
</dbReference>
<dbReference type="AlphaFoldDB" id="A0A2H0LM36"/>
<gene>
    <name evidence="3" type="ORF">COV74_08885</name>
</gene>
<dbReference type="PANTHER" id="PTHR13696:SF99">
    <property type="entry name" value="COBYRINIC ACID AC-DIAMIDE SYNTHASE"/>
    <property type="match status" value="1"/>
</dbReference>
<feature type="domain" description="AAA" evidence="1">
    <location>
        <begin position="16"/>
        <end position="193"/>
    </location>
</feature>
<dbReference type="Proteomes" id="UP000230859">
    <property type="component" value="Unassembled WGS sequence"/>
</dbReference>
<sequence>MSGIIFHFCPRRLIVRVIAVANQKGGCGKTTTAINLTASLAFLHKKVLLIDLDPQGHSTCGLGIQAEGLAKTAYDLFHRNGHQTSISDIVVSVEQDLHLIPSHVVLSAAEQELAGADGRERRLIEQLDQLPQPYDYVVIDCPPNLGLLTYNALRASDEVMIPIEPSFFSLHGLAKIFETLDRIKREFNKTFKIHALLTRYEKRTKLTREIEEEVRRHFNDQLFSSYIRENVRLREAAAAGKSIVKFDRNSTGFQDYMSLAIEMIERGMVRHERIIDISEVEPIPAAATSAADEALSVLGLSFEHEDASPQAEEESTNIAVASEPQMPAVSPAITIEPPVSLAPHPVLGGVLFSFRSDQANEVMVAGDFNRWIAEPLVKVDSESNLWQKIVPVDPGTYRYKFLVDGEWVRDPSNISEVPTSYGGSNSVIEIQ</sequence>
<name>A0A2H0LM36_9BACT</name>
<organism evidence="3 4">
    <name type="scientific">Candidatus Abzuiibacterium crystallinum</name>
    <dbReference type="NCBI Taxonomy" id="1974748"/>
    <lineage>
        <taxon>Bacteria</taxon>
        <taxon>Pseudomonadati</taxon>
        <taxon>Candidatus Omnitrophota</taxon>
        <taxon>Candidatus Abzuiibacterium</taxon>
    </lineage>
</organism>
<dbReference type="SUPFAM" id="SSF52540">
    <property type="entry name" value="P-loop containing nucleoside triphosphate hydrolases"/>
    <property type="match status" value="1"/>
</dbReference>
<dbReference type="EMBL" id="PCVY01000066">
    <property type="protein sequence ID" value="PIQ85418.1"/>
    <property type="molecule type" value="Genomic_DNA"/>
</dbReference>
<reference evidence="3 4" key="1">
    <citation type="submission" date="2017-09" db="EMBL/GenBank/DDBJ databases">
        <title>Depth-based differentiation of microbial function through sediment-hosted aquifers and enrichment of novel symbionts in the deep terrestrial subsurface.</title>
        <authorList>
            <person name="Probst A.J."/>
            <person name="Ladd B."/>
            <person name="Jarett J.K."/>
            <person name="Geller-Mcgrath D.E."/>
            <person name="Sieber C.M."/>
            <person name="Emerson J.B."/>
            <person name="Anantharaman K."/>
            <person name="Thomas B.C."/>
            <person name="Malmstrom R."/>
            <person name="Stieglmeier M."/>
            <person name="Klingl A."/>
            <person name="Woyke T."/>
            <person name="Ryan C.M."/>
            <person name="Banfield J.F."/>
        </authorList>
    </citation>
    <scope>NUCLEOTIDE SEQUENCE [LARGE SCALE GENOMIC DNA]</scope>
    <source>
        <strain evidence="3">CG11_big_fil_rev_8_21_14_0_20_45_26</strain>
    </source>
</reference>
<dbReference type="FunFam" id="3.40.50.300:FF:000285">
    <property type="entry name" value="Sporulation initiation inhibitor Soj"/>
    <property type="match status" value="1"/>
</dbReference>
<dbReference type="Pfam" id="PF16561">
    <property type="entry name" value="AMPK1_CBM"/>
    <property type="match status" value="1"/>
</dbReference>
<accession>A0A2H0LM36</accession>
<feature type="domain" description="AMP-activated protein kinase glycogen-binding" evidence="2">
    <location>
        <begin position="356"/>
        <end position="431"/>
    </location>
</feature>
<dbReference type="CDD" id="cd02859">
    <property type="entry name" value="E_set_AMPKbeta_like_N"/>
    <property type="match status" value="1"/>
</dbReference>
<evidence type="ECO:0000313" key="4">
    <source>
        <dbReference type="Proteomes" id="UP000230859"/>
    </source>
</evidence>
<dbReference type="InterPro" id="IPR025669">
    <property type="entry name" value="AAA_dom"/>
</dbReference>
<evidence type="ECO:0000313" key="3">
    <source>
        <dbReference type="EMBL" id="PIQ85418.1"/>
    </source>
</evidence>
<dbReference type="SUPFAM" id="SSF81296">
    <property type="entry name" value="E set domains"/>
    <property type="match status" value="1"/>
</dbReference>
<comment type="caution">
    <text evidence="3">The sequence shown here is derived from an EMBL/GenBank/DDBJ whole genome shotgun (WGS) entry which is preliminary data.</text>
</comment>
<dbReference type="Gene3D" id="2.60.40.10">
    <property type="entry name" value="Immunoglobulins"/>
    <property type="match status" value="1"/>
</dbReference>
<dbReference type="CDD" id="cd02042">
    <property type="entry name" value="ParAB_family"/>
    <property type="match status" value="1"/>
</dbReference>
<dbReference type="InterPro" id="IPR014756">
    <property type="entry name" value="Ig_E-set"/>
</dbReference>
<evidence type="ECO:0000259" key="2">
    <source>
        <dbReference type="Pfam" id="PF16561"/>
    </source>
</evidence>
<evidence type="ECO:0008006" key="5">
    <source>
        <dbReference type="Google" id="ProtNLM"/>
    </source>
</evidence>